<dbReference type="InterPro" id="IPR000671">
    <property type="entry name" value="Peptidase_A31"/>
</dbReference>
<evidence type="ECO:0000313" key="1">
    <source>
        <dbReference type="EMBL" id="ADP74588.1"/>
    </source>
</evidence>
<proteinExistence type="predicted"/>
<dbReference type="EMBL" id="CP002293">
    <property type="protein sequence ID" value="ADP74588.1"/>
    <property type="molecule type" value="Genomic_DNA"/>
</dbReference>
<accession>A0A7U4DKU1</accession>
<dbReference type="GO" id="GO:0008047">
    <property type="term" value="F:enzyme activator activity"/>
    <property type="evidence" value="ECO:0007669"/>
    <property type="project" value="InterPro"/>
</dbReference>
<dbReference type="Pfam" id="PF01750">
    <property type="entry name" value="HycI"/>
    <property type="match status" value="1"/>
</dbReference>
<keyword evidence="1" id="KW-0645">Protease</keyword>
<dbReference type="PANTHER" id="PTHR30302:SF4">
    <property type="entry name" value="HYDROGENASE 3 MATURATION PROTEASE"/>
    <property type="match status" value="1"/>
</dbReference>
<dbReference type="Gene3D" id="3.40.50.1450">
    <property type="entry name" value="HybD-like"/>
    <property type="match status" value="1"/>
</dbReference>
<dbReference type="GO" id="GO:0016485">
    <property type="term" value="P:protein processing"/>
    <property type="evidence" value="ECO:0007669"/>
    <property type="project" value="TreeGrafter"/>
</dbReference>
<keyword evidence="1" id="KW-0378">Hydrolase</keyword>
<dbReference type="NCBIfam" id="TIGR00072">
    <property type="entry name" value="hydrog_prot"/>
    <property type="match status" value="1"/>
</dbReference>
<dbReference type="GO" id="GO:0004175">
    <property type="term" value="F:endopeptidase activity"/>
    <property type="evidence" value="ECO:0007669"/>
    <property type="project" value="TreeGrafter"/>
</dbReference>
<name>A0A7U4DKU1_GEOS0</name>
<dbReference type="KEGG" id="gmc:GY4MC1_1818"/>
<reference evidence="1" key="1">
    <citation type="submission" date="2010-10" db="EMBL/GenBank/DDBJ databases">
        <title>Complete sequence of chromosome of Geobacillus sp. Y4.1MC1.</title>
        <authorList>
            <consortium name="US DOE Joint Genome Institute"/>
            <person name="Lucas S."/>
            <person name="Copeland A."/>
            <person name="Lapidus A."/>
            <person name="Cheng J.-F."/>
            <person name="Bruce D."/>
            <person name="Goodwin L."/>
            <person name="Pitluck S."/>
            <person name="Chertkov O."/>
            <person name="Zhang X."/>
            <person name="Detter J.C."/>
            <person name="Han C."/>
            <person name="Tapia R."/>
            <person name="Land M."/>
            <person name="Hauser L."/>
            <person name="Jeffries C."/>
            <person name="Kyrpides N."/>
            <person name="Ivanova N."/>
            <person name="Ovchinnikova G."/>
            <person name="Brumm P."/>
            <person name="Mead D."/>
            <person name="Woyke T."/>
        </authorList>
    </citation>
    <scope>NUCLEOTIDE SEQUENCE [LARGE SCALE GENOMIC DNA]</scope>
    <source>
        <strain evidence="1">Y4.1MC1</strain>
    </source>
</reference>
<dbReference type="NCBIfam" id="TIGR00142">
    <property type="entry name" value="hycI"/>
    <property type="match status" value="1"/>
</dbReference>
<dbReference type="SUPFAM" id="SSF53163">
    <property type="entry name" value="HybD-like"/>
    <property type="match status" value="1"/>
</dbReference>
<gene>
    <name evidence="1" type="ORF">GY4MC1_1818</name>
</gene>
<protein>
    <submittedName>
        <fullName evidence="1">Hydrogenase maturation protease</fullName>
    </submittedName>
</protein>
<sequence>MKRLVITVGNEMMGDDGAGPLLARLLERNRIPGWEVIDGGSVPENYFHRVRDMKPEVAVVVDACDMNLKAGSVRLISENDIADEWILSTHRLPLSFFISALKELVPEVYFIGIQPSIVAFGVPVSPEIRQAVEMVYQKLKAGKMDFPTLDD</sequence>
<dbReference type="CDD" id="cd06067">
    <property type="entry name" value="H2MP_MemB-H2evol"/>
    <property type="match status" value="1"/>
</dbReference>
<dbReference type="AlphaFoldDB" id="A0A7U4DKU1"/>
<dbReference type="InterPro" id="IPR004420">
    <property type="entry name" value="Pept_A31_hyd_mat_HycI"/>
</dbReference>
<dbReference type="InterPro" id="IPR023430">
    <property type="entry name" value="Pept_HybD-like_dom_sf"/>
</dbReference>
<dbReference type="PRINTS" id="PR00446">
    <property type="entry name" value="HYDRGNUPTAKE"/>
</dbReference>
<dbReference type="PANTHER" id="PTHR30302">
    <property type="entry name" value="HYDROGENASE 1 MATURATION PROTEASE"/>
    <property type="match status" value="1"/>
</dbReference>
<organism evidence="1">
    <name type="scientific">Geobacillus sp. (strain Y4.1MC1)</name>
    <dbReference type="NCBI Taxonomy" id="581103"/>
    <lineage>
        <taxon>Bacteria</taxon>
        <taxon>Bacillati</taxon>
        <taxon>Bacillota</taxon>
        <taxon>Bacilli</taxon>
        <taxon>Bacillales</taxon>
        <taxon>Anoxybacillaceae</taxon>
        <taxon>Geobacillus</taxon>
    </lineage>
</organism>